<sequence length="346" mass="38245">MLKLVPSIALSLLVSSALAAPSFASSLNHQLRVQYNNGTQGSARQTADRIVESGIQAQRSGLLDQAIADWNRALDLYQQIGEIPAQGRVYDLLGMTYIQLNQLNNAENAFRRSLGAARDEGNTIRQIYGYNNVGQVILQRGQTVEAANSFAEGVRIARQAKHDAGLGLSLSNLGLATYAQGRYQAAIAFLEEARKFRDQAKDPIGAANTLNNLGDAYRAVGSFALAYAAHDRAMTLAQTGSDQAAQFRAFDGMMLANRGMGQENRFTEMLNQRLAMANRSNDAWQMLNSLKMVAQHQQQQGKLTAAEGYYQQAYSVAQRLNAAREQTFLREQLGFLRSRKFRWQAR</sequence>
<evidence type="ECO:0000256" key="2">
    <source>
        <dbReference type="SAM" id="SignalP"/>
    </source>
</evidence>
<evidence type="ECO:0000313" key="4">
    <source>
        <dbReference type="Proteomes" id="UP000217895"/>
    </source>
</evidence>
<keyword evidence="4" id="KW-1185">Reference proteome</keyword>
<evidence type="ECO:0000256" key="1">
    <source>
        <dbReference type="PROSITE-ProRule" id="PRU00339"/>
    </source>
</evidence>
<dbReference type="PANTHER" id="PTHR10098">
    <property type="entry name" value="RAPSYN-RELATED"/>
    <property type="match status" value="1"/>
</dbReference>
<dbReference type="Proteomes" id="UP000217895">
    <property type="component" value="Chromosome"/>
</dbReference>
<dbReference type="SMART" id="SM00028">
    <property type="entry name" value="TPR"/>
    <property type="match status" value="6"/>
</dbReference>
<organism evidence="3 4">
    <name type="scientific">Leptolyngbya boryana NIES-2135</name>
    <dbReference type="NCBI Taxonomy" id="1973484"/>
    <lineage>
        <taxon>Bacteria</taxon>
        <taxon>Bacillati</taxon>
        <taxon>Cyanobacteriota</taxon>
        <taxon>Cyanophyceae</taxon>
        <taxon>Leptolyngbyales</taxon>
        <taxon>Leptolyngbyaceae</taxon>
        <taxon>Leptolyngbya group</taxon>
        <taxon>Leptolyngbya</taxon>
    </lineage>
</organism>
<feature type="repeat" description="TPR" evidence="1">
    <location>
        <begin position="87"/>
        <end position="120"/>
    </location>
</feature>
<dbReference type="PROSITE" id="PS50005">
    <property type="entry name" value="TPR"/>
    <property type="match status" value="1"/>
</dbReference>
<gene>
    <name evidence="3" type="ORF">NIES2135_33450</name>
</gene>
<dbReference type="PANTHER" id="PTHR10098:SF112">
    <property type="entry name" value="SLR0380 PROTEIN"/>
    <property type="match status" value="1"/>
</dbReference>
<keyword evidence="1" id="KW-0802">TPR repeat</keyword>
<dbReference type="Pfam" id="PF13424">
    <property type="entry name" value="TPR_12"/>
    <property type="match status" value="2"/>
</dbReference>
<evidence type="ECO:0000313" key="3">
    <source>
        <dbReference type="EMBL" id="BAY56511.1"/>
    </source>
</evidence>
<reference evidence="3 4" key="1">
    <citation type="submission" date="2017-06" db="EMBL/GenBank/DDBJ databases">
        <title>Genome sequencing of cyanobaciteial culture collection at National Institute for Environmental Studies (NIES).</title>
        <authorList>
            <person name="Hirose Y."/>
            <person name="Shimura Y."/>
            <person name="Fujisawa T."/>
            <person name="Nakamura Y."/>
            <person name="Kawachi M."/>
        </authorList>
    </citation>
    <scope>NUCLEOTIDE SEQUENCE [LARGE SCALE GENOMIC DNA]</scope>
    <source>
        <strain evidence="3 4">NIES-2135</strain>
    </source>
</reference>
<dbReference type="SUPFAM" id="SSF48452">
    <property type="entry name" value="TPR-like"/>
    <property type="match status" value="2"/>
</dbReference>
<name>A0A1Z4JIE9_LEPBY</name>
<dbReference type="Gene3D" id="1.25.40.10">
    <property type="entry name" value="Tetratricopeptide repeat domain"/>
    <property type="match status" value="2"/>
</dbReference>
<proteinExistence type="predicted"/>
<feature type="chain" id="PRO_5011116339" evidence="2">
    <location>
        <begin position="20"/>
        <end position="346"/>
    </location>
</feature>
<feature type="signal peptide" evidence="2">
    <location>
        <begin position="1"/>
        <end position="19"/>
    </location>
</feature>
<accession>A0A1Z4JIE9</accession>
<dbReference type="EMBL" id="AP018203">
    <property type="protein sequence ID" value="BAY56511.1"/>
    <property type="molecule type" value="Genomic_DNA"/>
</dbReference>
<protein>
    <submittedName>
        <fullName evidence="3">Tetratricopeptide TPR_2 repeat-containing protein</fullName>
    </submittedName>
</protein>
<dbReference type="InterPro" id="IPR011990">
    <property type="entry name" value="TPR-like_helical_dom_sf"/>
</dbReference>
<dbReference type="InterPro" id="IPR019734">
    <property type="entry name" value="TPR_rpt"/>
</dbReference>
<keyword evidence="2" id="KW-0732">Signal</keyword>
<dbReference type="AlphaFoldDB" id="A0A1Z4JIE9"/>